<accession>A0AA90H0R6</accession>
<evidence type="ECO:0000256" key="1">
    <source>
        <dbReference type="SAM" id="MobiDB-lite"/>
    </source>
</evidence>
<evidence type="ECO:0000313" key="2">
    <source>
        <dbReference type="EMBL" id="MDI5969256.1"/>
    </source>
</evidence>
<reference evidence="2" key="1">
    <citation type="submission" date="2023-05" db="EMBL/GenBank/DDBJ databases">
        <title>Streptantibioticus silvisoli sp. nov., acidotolerant actinomycetes 1 from pine litter.</title>
        <authorList>
            <person name="Swiecimska M."/>
            <person name="Golinska P."/>
            <person name="Sangal V."/>
            <person name="Wachnowicz B."/>
            <person name="Goodfellow M."/>
        </authorList>
    </citation>
    <scope>NUCLEOTIDE SEQUENCE</scope>
    <source>
        <strain evidence="2">SL13</strain>
    </source>
</reference>
<feature type="region of interest" description="Disordered" evidence="1">
    <location>
        <begin position="1"/>
        <end position="21"/>
    </location>
</feature>
<name>A0AA90H0R6_9ACTN</name>
<gene>
    <name evidence="2" type="ORF">POF50_007835</name>
</gene>
<dbReference type="EMBL" id="JABXJJ020000008">
    <property type="protein sequence ID" value="MDI5969256.1"/>
    <property type="molecule type" value="Genomic_DNA"/>
</dbReference>
<organism evidence="2">
    <name type="scientific">Streptantibioticus silvisoli</name>
    <dbReference type="NCBI Taxonomy" id="2705255"/>
    <lineage>
        <taxon>Bacteria</taxon>
        <taxon>Bacillati</taxon>
        <taxon>Actinomycetota</taxon>
        <taxon>Actinomycetes</taxon>
        <taxon>Kitasatosporales</taxon>
        <taxon>Streptomycetaceae</taxon>
        <taxon>Streptantibioticus</taxon>
    </lineage>
</organism>
<dbReference type="RefSeq" id="WP_271316140.1">
    <property type="nucleotide sequence ID" value="NZ_JABXJJ020000008.1"/>
</dbReference>
<protein>
    <submittedName>
        <fullName evidence="2">Uncharacterized protein</fullName>
    </submittedName>
</protein>
<proteinExistence type="predicted"/>
<sequence length="52" mass="5379">MGARTGTAEEQNHTNGRPTAYDDHYAVASLVEGGTSGVDSAGWIVRDVLTGS</sequence>
<comment type="caution">
    <text evidence="2">The sequence shown here is derived from an EMBL/GenBank/DDBJ whole genome shotgun (WGS) entry which is preliminary data.</text>
</comment>
<dbReference type="AlphaFoldDB" id="A0AA90H0R6"/>